<feature type="transmembrane region" description="Helical" evidence="4">
    <location>
        <begin position="6"/>
        <end position="28"/>
    </location>
</feature>
<dbReference type="AlphaFoldDB" id="A0A1W1DXK8"/>
<dbReference type="Pfam" id="PF23892">
    <property type="entry name" value="Ig_CycH"/>
    <property type="match status" value="1"/>
</dbReference>
<comment type="subcellular location">
    <subcellularLocation>
        <location evidence="1">Cell envelope</location>
    </subcellularLocation>
</comment>
<keyword evidence="4" id="KW-0812">Transmembrane</keyword>
<evidence type="ECO:0000259" key="6">
    <source>
        <dbReference type="Pfam" id="PF23914"/>
    </source>
</evidence>
<dbReference type="NCBIfam" id="TIGR03142">
    <property type="entry name" value="cytochro_ccmI"/>
    <property type="match status" value="1"/>
</dbReference>
<evidence type="ECO:0000256" key="2">
    <source>
        <dbReference type="ARBA" id="ARBA00022737"/>
    </source>
</evidence>
<dbReference type="InterPro" id="IPR017560">
    <property type="entry name" value="Cyt_c_biogenesis_CcmI"/>
</dbReference>
<keyword evidence="7" id="KW-0456">Lyase</keyword>
<accession>A0A1W1DXK8</accession>
<dbReference type="InterPro" id="IPR056413">
    <property type="entry name" value="TPR_CcmH_CycH"/>
</dbReference>
<dbReference type="PANTHER" id="PTHR47870">
    <property type="entry name" value="CYTOCHROME C-TYPE BIOGENESIS PROTEIN CCMH"/>
    <property type="match status" value="1"/>
</dbReference>
<keyword evidence="3" id="KW-0201">Cytochrome c-type biogenesis</keyword>
<feature type="domain" description="Cytochrome c-type biogenesis protein H Ig-like" evidence="5">
    <location>
        <begin position="301"/>
        <end position="403"/>
    </location>
</feature>
<dbReference type="Pfam" id="PF23914">
    <property type="entry name" value="TPR_CcmH_CycH"/>
    <property type="match status" value="1"/>
</dbReference>
<organism evidence="7">
    <name type="scientific">hydrothermal vent metagenome</name>
    <dbReference type="NCBI Taxonomy" id="652676"/>
    <lineage>
        <taxon>unclassified sequences</taxon>
        <taxon>metagenomes</taxon>
        <taxon>ecological metagenomes</taxon>
    </lineage>
</organism>
<dbReference type="SMART" id="SM00028">
    <property type="entry name" value="TPR"/>
    <property type="match status" value="2"/>
</dbReference>
<dbReference type="SUPFAM" id="SSF48452">
    <property type="entry name" value="TPR-like"/>
    <property type="match status" value="1"/>
</dbReference>
<proteinExistence type="predicted"/>
<keyword evidence="4" id="KW-1133">Transmembrane helix</keyword>
<dbReference type="InterPro" id="IPR056412">
    <property type="entry name" value="Ig_CycH"/>
</dbReference>
<reference evidence="7" key="1">
    <citation type="submission" date="2016-10" db="EMBL/GenBank/DDBJ databases">
        <authorList>
            <person name="de Groot N.N."/>
        </authorList>
    </citation>
    <scope>NUCLEOTIDE SEQUENCE</scope>
</reference>
<sequence>MSLTITSVYMWFTLMLAISSVWLVWFLYRPLKPNDIDLEESNVALGKQKQAELEQDLQRELIDETVYEQAKEEIAQVLAVEMMQTVTVVETQKPTPIWLTALIVVILSIASLGVYQAITPQSITAQNTTLQAGKVPALAQSITNIRKRLAQEPKDSKAWRILGLALFESDKLAESLEAYERSYQLNPKDEIMLIEYASTLAQSQGNQFNGRVSTLVREALEINPNAPDALYLAGWVAVNAQKLGLAQQLWQRSLSLLPEGQSDRVILQRMLERLSQAQVDKTKEETEPSTPMTSVQHQVVITVKLSEHLRQAEFSNHYLMIYVKAARGRPMPIAIQKIKLKDFTSVVTLTDANSVMPTSKLSQASKVLAVVRLSKSGSAMRQVGDIEVVSQVINVKNNPNIDLELK</sequence>
<evidence type="ECO:0000256" key="1">
    <source>
        <dbReference type="ARBA" id="ARBA00004196"/>
    </source>
</evidence>
<protein>
    <submittedName>
        <fullName evidence="7">Cytochrome c heme lyase subunit CcmH</fullName>
    </submittedName>
</protein>
<dbReference type="PROSITE" id="PS50005">
    <property type="entry name" value="TPR"/>
    <property type="match status" value="1"/>
</dbReference>
<dbReference type="InterPro" id="IPR051263">
    <property type="entry name" value="C-type_cytochrome_biogenesis"/>
</dbReference>
<dbReference type="GO" id="GO:0030313">
    <property type="term" value="C:cell envelope"/>
    <property type="evidence" value="ECO:0007669"/>
    <property type="project" value="UniProtKB-SubCell"/>
</dbReference>
<keyword evidence="4" id="KW-0472">Membrane</keyword>
<dbReference type="InterPro" id="IPR019734">
    <property type="entry name" value="TPR_rpt"/>
</dbReference>
<evidence type="ECO:0000259" key="5">
    <source>
        <dbReference type="Pfam" id="PF23892"/>
    </source>
</evidence>
<dbReference type="GO" id="GO:0016829">
    <property type="term" value="F:lyase activity"/>
    <property type="evidence" value="ECO:0007669"/>
    <property type="project" value="UniProtKB-KW"/>
</dbReference>
<name>A0A1W1DXK8_9ZZZZ</name>
<dbReference type="EMBL" id="FPHY01000073">
    <property type="protein sequence ID" value="SFV86367.1"/>
    <property type="molecule type" value="Genomic_DNA"/>
</dbReference>
<keyword evidence="2" id="KW-0677">Repeat</keyword>
<feature type="domain" description="Cytochrome c-type biogenesis protein H TPR" evidence="6">
    <location>
        <begin position="142"/>
        <end position="261"/>
    </location>
</feature>
<dbReference type="GO" id="GO:0017004">
    <property type="term" value="P:cytochrome complex assembly"/>
    <property type="evidence" value="ECO:0007669"/>
    <property type="project" value="UniProtKB-KW"/>
</dbReference>
<gene>
    <name evidence="7" type="ORF">MNB_SUP05-SYMBIONT-4-552</name>
</gene>
<evidence type="ECO:0000256" key="4">
    <source>
        <dbReference type="SAM" id="Phobius"/>
    </source>
</evidence>
<evidence type="ECO:0000256" key="3">
    <source>
        <dbReference type="ARBA" id="ARBA00022748"/>
    </source>
</evidence>
<evidence type="ECO:0000313" key="7">
    <source>
        <dbReference type="EMBL" id="SFV86367.1"/>
    </source>
</evidence>
<dbReference type="InterPro" id="IPR011990">
    <property type="entry name" value="TPR-like_helical_dom_sf"/>
</dbReference>
<dbReference type="PANTHER" id="PTHR47870:SF1">
    <property type="entry name" value="CYTOCHROME C-TYPE BIOGENESIS PROTEIN CCMH"/>
    <property type="match status" value="1"/>
</dbReference>
<dbReference type="Gene3D" id="1.25.40.10">
    <property type="entry name" value="Tetratricopeptide repeat domain"/>
    <property type="match status" value="1"/>
</dbReference>
<feature type="transmembrane region" description="Helical" evidence="4">
    <location>
        <begin position="97"/>
        <end position="118"/>
    </location>
</feature>